<dbReference type="SUPFAM" id="SSF81442">
    <property type="entry name" value="Cytochrome c oxidase subunit I-like"/>
    <property type="match status" value="1"/>
</dbReference>
<sequence>MRTLIFIKLELSGPGVQYVADNQLYNSIITAHAILMIFFMVMPALIGGFVLFVFASTIENGAGTGWTLYPPLSGIQSHSGPSVDLAIFALHLSGISSLLGAMNFITTILNMRSPGIRLHKLALFG</sequence>
<protein>
    <recommendedName>
        <fullName evidence="2">Cytochrome oxidase subunit I profile domain-containing protein</fullName>
    </recommendedName>
</protein>
<dbReference type="GO" id="GO:0004129">
    <property type="term" value="F:cytochrome-c oxidase activity"/>
    <property type="evidence" value="ECO:0007669"/>
    <property type="project" value="InterPro"/>
</dbReference>
<organism evidence="3 4">
    <name type="scientific">Cercospora zeae-maydis SCOH1-5</name>
    <dbReference type="NCBI Taxonomy" id="717836"/>
    <lineage>
        <taxon>Eukaryota</taxon>
        <taxon>Fungi</taxon>
        <taxon>Dikarya</taxon>
        <taxon>Ascomycota</taxon>
        <taxon>Pezizomycotina</taxon>
        <taxon>Dothideomycetes</taxon>
        <taxon>Dothideomycetidae</taxon>
        <taxon>Mycosphaerellales</taxon>
        <taxon>Mycosphaerellaceae</taxon>
        <taxon>Cercospora</taxon>
    </lineage>
</organism>
<proteinExistence type="predicted"/>
<evidence type="ECO:0000313" key="3">
    <source>
        <dbReference type="EMBL" id="KAF2206127.1"/>
    </source>
</evidence>
<dbReference type="PANTHER" id="PTHR10422">
    <property type="entry name" value="CYTOCHROME C OXIDASE SUBUNIT 1"/>
    <property type="match status" value="1"/>
</dbReference>
<dbReference type="Pfam" id="PF00115">
    <property type="entry name" value="COX1"/>
    <property type="match status" value="1"/>
</dbReference>
<name>A0A6A6F1F2_9PEZI</name>
<dbReference type="OrthoDB" id="4905839at2759"/>
<dbReference type="EMBL" id="ML993022">
    <property type="protein sequence ID" value="KAF2206127.1"/>
    <property type="molecule type" value="Genomic_DNA"/>
</dbReference>
<dbReference type="InterPro" id="IPR000883">
    <property type="entry name" value="Cyt_C_Oxase_1"/>
</dbReference>
<keyword evidence="1" id="KW-0812">Transmembrane</keyword>
<keyword evidence="1" id="KW-0472">Membrane</keyword>
<dbReference type="Gene3D" id="1.20.210.10">
    <property type="entry name" value="Cytochrome c oxidase-like, subunit I domain"/>
    <property type="match status" value="1"/>
</dbReference>
<feature type="domain" description="Cytochrome oxidase subunit I profile" evidence="2">
    <location>
        <begin position="1"/>
        <end position="125"/>
    </location>
</feature>
<evidence type="ECO:0000313" key="4">
    <source>
        <dbReference type="Proteomes" id="UP000799539"/>
    </source>
</evidence>
<feature type="transmembrane region" description="Helical" evidence="1">
    <location>
        <begin position="85"/>
        <end position="109"/>
    </location>
</feature>
<evidence type="ECO:0000256" key="1">
    <source>
        <dbReference type="SAM" id="Phobius"/>
    </source>
</evidence>
<dbReference type="Proteomes" id="UP000799539">
    <property type="component" value="Unassembled WGS sequence"/>
</dbReference>
<evidence type="ECO:0000259" key="2">
    <source>
        <dbReference type="PROSITE" id="PS50855"/>
    </source>
</evidence>
<dbReference type="AlphaFoldDB" id="A0A6A6F1F2"/>
<dbReference type="PROSITE" id="PS50855">
    <property type="entry name" value="COX1"/>
    <property type="match status" value="1"/>
</dbReference>
<dbReference type="GO" id="GO:0006123">
    <property type="term" value="P:mitochondrial electron transport, cytochrome c to oxygen"/>
    <property type="evidence" value="ECO:0007669"/>
    <property type="project" value="TreeGrafter"/>
</dbReference>
<dbReference type="InterPro" id="IPR023616">
    <property type="entry name" value="Cyt_c_oxase-like_su1_dom"/>
</dbReference>
<feature type="transmembrane region" description="Helical" evidence="1">
    <location>
        <begin position="33"/>
        <end position="58"/>
    </location>
</feature>
<dbReference type="GO" id="GO:0020037">
    <property type="term" value="F:heme binding"/>
    <property type="evidence" value="ECO:0007669"/>
    <property type="project" value="InterPro"/>
</dbReference>
<accession>A0A6A6F1F2</accession>
<reference evidence="3" key="1">
    <citation type="journal article" date="2020" name="Stud. Mycol.">
        <title>101 Dothideomycetes genomes: a test case for predicting lifestyles and emergence of pathogens.</title>
        <authorList>
            <person name="Haridas S."/>
            <person name="Albert R."/>
            <person name="Binder M."/>
            <person name="Bloem J."/>
            <person name="Labutti K."/>
            <person name="Salamov A."/>
            <person name="Andreopoulos B."/>
            <person name="Baker S."/>
            <person name="Barry K."/>
            <person name="Bills G."/>
            <person name="Bluhm B."/>
            <person name="Cannon C."/>
            <person name="Castanera R."/>
            <person name="Culley D."/>
            <person name="Daum C."/>
            <person name="Ezra D."/>
            <person name="Gonzalez J."/>
            <person name="Henrissat B."/>
            <person name="Kuo A."/>
            <person name="Liang C."/>
            <person name="Lipzen A."/>
            <person name="Lutzoni F."/>
            <person name="Magnuson J."/>
            <person name="Mondo S."/>
            <person name="Nolan M."/>
            <person name="Ohm R."/>
            <person name="Pangilinan J."/>
            <person name="Park H.-J."/>
            <person name="Ramirez L."/>
            <person name="Alfaro M."/>
            <person name="Sun H."/>
            <person name="Tritt A."/>
            <person name="Yoshinaga Y."/>
            <person name="Zwiers L.-H."/>
            <person name="Turgeon B."/>
            <person name="Goodwin S."/>
            <person name="Spatafora J."/>
            <person name="Crous P."/>
            <person name="Grigoriev I."/>
        </authorList>
    </citation>
    <scope>NUCLEOTIDE SEQUENCE</scope>
    <source>
        <strain evidence="3">SCOH1-5</strain>
    </source>
</reference>
<keyword evidence="1" id="KW-1133">Transmembrane helix</keyword>
<dbReference type="GO" id="GO:0016020">
    <property type="term" value="C:membrane"/>
    <property type="evidence" value="ECO:0007669"/>
    <property type="project" value="InterPro"/>
</dbReference>
<gene>
    <name evidence="3" type="ORF">CERZMDRAFT_115909</name>
</gene>
<dbReference type="GO" id="GO:0005739">
    <property type="term" value="C:mitochondrion"/>
    <property type="evidence" value="ECO:0007669"/>
    <property type="project" value="UniProtKB-ARBA"/>
</dbReference>
<dbReference type="InterPro" id="IPR036927">
    <property type="entry name" value="Cyt_c_oxase-like_su1_sf"/>
</dbReference>
<dbReference type="GO" id="GO:0015990">
    <property type="term" value="P:electron transport coupled proton transport"/>
    <property type="evidence" value="ECO:0007669"/>
    <property type="project" value="TreeGrafter"/>
</dbReference>
<keyword evidence="4" id="KW-1185">Reference proteome</keyword>
<dbReference type="PANTHER" id="PTHR10422:SF18">
    <property type="entry name" value="CYTOCHROME C OXIDASE SUBUNIT 1"/>
    <property type="match status" value="1"/>
</dbReference>